<keyword evidence="5" id="KW-0378">Hydrolase</keyword>
<keyword evidence="2" id="KW-0548">Nucleotidyltransferase</keyword>
<dbReference type="SUPFAM" id="SSF56672">
    <property type="entry name" value="DNA/RNA polymerases"/>
    <property type="match status" value="1"/>
</dbReference>
<keyword evidence="4" id="KW-0255">Endonuclease</keyword>
<comment type="caution">
    <text evidence="9">The sequence shown here is derived from an EMBL/GenBank/DDBJ whole genome shotgun (WGS) entry which is preliminary data.</text>
</comment>
<keyword evidence="10" id="KW-1185">Reference proteome</keyword>
<keyword evidence="1" id="KW-0808">Transferase</keyword>
<evidence type="ECO:0000256" key="6">
    <source>
        <dbReference type="ARBA" id="ARBA00022918"/>
    </source>
</evidence>
<feature type="region of interest" description="Disordered" evidence="7">
    <location>
        <begin position="407"/>
        <end position="427"/>
    </location>
</feature>
<evidence type="ECO:0000259" key="8">
    <source>
        <dbReference type="Pfam" id="PF17917"/>
    </source>
</evidence>
<sequence>MINNTMPPLKLPPPRSGGRRRSLCSLPHCAIWCLSSPSQGLMKEPDGLKMESEGKHRNSMRQRILTVFGFVKIVLRCTLIMNDFQGLRMRPEGVLRIPSAAQEYDVITTIRKTGTIGKKISNAVYVAIVFEGFRDFSGIPSLNPDLVTMEKFSGRTSNVNQWIEEFETECERFEILQDESKIEILKHLLDKQCLDWYTDASLEGIGAILKQIQPNGKEKPVAYFSKKLNEAQKKKKAIYLECLAIKEAVKYWQYWLIGKHFTVYSDHKPLENMNIKSRIDEELGEFTYYLSQYDFKIKYAPGKDNLEADCLSRNPVLEAVDDTDEQLRIVNLIQLQDVVTDQEKNENIQIEYHEAGYGTLFLAFQQPSAPAPSSARARVALARSATAAAGVDAGYYSARRDNIYAVAPPGVSAPGRQRRPRRPPSKRQAYIHSSFEFSRVREWDVRRKCLDGWG</sequence>
<accession>A0A4C1SVT1</accession>
<dbReference type="GO" id="GO:0016787">
    <property type="term" value="F:hydrolase activity"/>
    <property type="evidence" value="ECO:0007669"/>
    <property type="project" value="UniProtKB-KW"/>
</dbReference>
<evidence type="ECO:0000256" key="3">
    <source>
        <dbReference type="ARBA" id="ARBA00022722"/>
    </source>
</evidence>
<dbReference type="GO" id="GO:0004519">
    <property type="term" value="F:endonuclease activity"/>
    <property type="evidence" value="ECO:0007669"/>
    <property type="project" value="UniProtKB-KW"/>
</dbReference>
<dbReference type="CDD" id="cd09274">
    <property type="entry name" value="RNase_HI_RT_Ty3"/>
    <property type="match status" value="1"/>
</dbReference>
<proteinExistence type="predicted"/>
<dbReference type="Gene3D" id="3.10.20.370">
    <property type="match status" value="1"/>
</dbReference>
<dbReference type="Proteomes" id="UP000299102">
    <property type="component" value="Unassembled WGS sequence"/>
</dbReference>
<dbReference type="InterPro" id="IPR043502">
    <property type="entry name" value="DNA/RNA_pol_sf"/>
</dbReference>
<name>A0A4C1SVT1_EUMVA</name>
<evidence type="ECO:0000256" key="1">
    <source>
        <dbReference type="ARBA" id="ARBA00022679"/>
    </source>
</evidence>
<dbReference type="FunFam" id="3.10.20.370:FF:000001">
    <property type="entry name" value="Retrovirus-related Pol polyprotein from transposon 17.6-like protein"/>
    <property type="match status" value="1"/>
</dbReference>
<feature type="compositionally biased region" description="Basic residues" evidence="7">
    <location>
        <begin position="416"/>
        <end position="425"/>
    </location>
</feature>
<dbReference type="GO" id="GO:0003964">
    <property type="term" value="F:RNA-directed DNA polymerase activity"/>
    <property type="evidence" value="ECO:0007669"/>
    <property type="project" value="UniProtKB-KW"/>
</dbReference>
<evidence type="ECO:0000256" key="5">
    <source>
        <dbReference type="ARBA" id="ARBA00022801"/>
    </source>
</evidence>
<dbReference type="EMBL" id="BGZK01000018">
    <property type="protein sequence ID" value="GBP05437.1"/>
    <property type="molecule type" value="Genomic_DNA"/>
</dbReference>
<gene>
    <name evidence="9" type="primary">POL</name>
    <name evidence="9" type="ORF">EVAR_2969_1</name>
</gene>
<dbReference type="Pfam" id="PF17917">
    <property type="entry name" value="RT_RNaseH"/>
    <property type="match status" value="1"/>
</dbReference>
<dbReference type="PANTHER" id="PTHR34072">
    <property type="entry name" value="ENZYMATIC POLYPROTEIN-RELATED"/>
    <property type="match status" value="1"/>
</dbReference>
<evidence type="ECO:0000313" key="10">
    <source>
        <dbReference type="Proteomes" id="UP000299102"/>
    </source>
</evidence>
<evidence type="ECO:0000313" key="9">
    <source>
        <dbReference type="EMBL" id="GBP05437.1"/>
    </source>
</evidence>
<protein>
    <submittedName>
        <fullName evidence="9">Retrovirus-related Pol polyprotein from transposon 412</fullName>
    </submittedName>
</protein>
<evidence type="ECO:0000256" key="2">
    <source>
        <dbReference type="ARBA" id="ARBA00022695"/>
    </source>
</evidence>
<evidence type="ECO:0000256" key="4">
    <source>
        <dbReference type="ARBA" id="ARBA00022759"/>
    </source>
</evidence>
<reference evidence="9 10" key="1">
    <citation type="journal article" date="2019" name="Commun. Biol.">
        <title>The bagworm genome reveals a unique fibroin gene that provides high tensile strength.</title>
        <authorList>
            <person name="Kono N."/>
            <person name="Nakamura H."/>
            <person name="Ohtoshi R."/>
            <person name="Tomita M."/>
            <person name="Numata K."/>
            <person name="Arakawa K."/>
        </authorList>
    </citation>
    <scope>NUCLEOTIDE SEQUENCE [LARGE SCALE GENOMIC DNA]</scope>
</reference>
<feature type="domain" description="Reverse transcriptase RNase H-like" evidence="8">
    <location>
        <begin position="197"/>
        <end position="293"/>
    </location>
</feature>
<dbReference type="STRING" id="151549.A0A4C1SVT1"/>
<dbReference type="InterPro" id="IPR041373">
    <property type="entry name" value="RT_RNaseH"/>
</dbReference>
<keyword evidence="3" id="KW-0540">Nuclease</keyword>
<keyword evidence="6" id="KW-0695">RNA-directed DNA polymerase</keyword>
<evidence type="ECO:0000256" key="7">
    <source>
        <dbReference type="SAM" id="MobiDB-lite"/>
    </source>
</evidence>
<dbReference type="OrthoDB" id="8022549at2759"/>
<organism evidence="9 10">
    <name type="scientific">Eumeta variegata</name>
    <name type="common">Bagworm moth</name>
    <name type="synonym">Eumeta japonica</name>
    <dbReference type="NCBI Taxonomy" id="151549"/>
    <lineage>
        <taxon>Eukaryota</taxon>
        <taxon>Metazoa</taxon>
        <taxon>Ecdysozoa</taxon>
        <taxon>Arthropoda</taxon>
        <taxon>Hexapoda</taxon>
        <taxon>Insecta</taxon>
        <taxon>Pterygota</taxon>
        <taxon>Neoptera</taxon>
        <taxon>Endopterygota</taxon>
        <taxon>Lepidoptera</taxon>
        <taxon>Glossata</taxon>
        <taxon>Ditrysia</taxon>
        <taxon>Tineoidea</taxon>
        <taxon>Psychidae</taxon>
        <taxon>Oiketicinae</taxon>
        <taxon>Eumeta</taxon>
    </lineage>
</organism>
<dbReference type="AlphaFoldDB" id="A0A4C1SVT1"/>